<accession>A0ABR8DEC4</accession>
<name>A0ABR8DEC4_9NOST</name>
<dbReference type="RefSeq" id="WP_190479154.1">
    <property type="nucleotide sequence ID" value="NZ_JACJSG010000062.1"/>
</dbReference>
<dbReference type="Proteomes" id="UP000661112">
    <property type="component" value="Unassembled WGS sequence"/>
</dbReference>
<gene>
    <name evidence="1" type="ORF">H6G83_30355</name>
</gene>
<comment type="caution">
    <text evidence="1">The sequence shown here is derived from an EMBL/GenBank/DDBJ whole genome shotgun (WGS) entry which is preliminary data.</text>
</comment>
<keyword evidence="2" id="KW-1185">Reference proteome</keyword>
<sequence>MSNAVSKVKYCALIASGVVLVSLGVTIAARATTTSGIKSTALGITLVLGGLRLKIWGLTELHTIYASEEFERLFQRSPDIPKPCRGCCNYHGKEYGGVMLVCGIHPKGVKGDKCPDFRRN</sequence>
<reference evidence="1 2" key="1">
    <citation type="journal article" date="2020" name="ISME J.">
        <title>Comparative genomics reveals insights into cyanobacterial evolution and habitat adaptation.</title>
        <authorList>
            <person name="Chen M.Y."/>
            <person name="Teng W.K."/>
            <person name="Zhao L."/>
            <person name="Hu C.X."/>
            <person name="Zhou Y.K."/>
            <person name="Han B.P."/>
            <person name="Song L.R."/>
            <person name="Shu W.S."/>
        </authorList>
    </citation>
    <scope>NUCLEOTIDE SEQUENCE [LARGE SCALE GENOMIC DNA]</scope>
    <source>
        <strain evidence="1 2">FACHB-119</strain>
    </source>
</reference>
<organism evidence="1 2">
    <name type="scientific">Anabaena azotica FACHB-119</name>
    <dbReference type="NCBI Taxonomy" id="947527"/>
    <lineage>
        <taxon>Bacteria</taxon>
        <taxon>Bacillati</taxon>
        <taxon>Cyanobacteriota</taxon>
        <taxon>Cyanophyceae</taxon>
        <taxon>Nostocales</taxon>
        <taxon>Nostocaceae</taxon>
        <taxon>Anabaena</taxon>
        <taxon>Anabaena azotica</taxon>
    </lineage>
</organism>
<proteinExistence type="predicted"/>
<dbReference type="EMBL" id="JACJSG010000062">
    <property type="protein sequence ID" value="MBD2504853.1"/>
    <property type="molecule type" value="Genomic_DNA"/>
</dbReference>
<protein>
    <submittedName>
        <fullName evidence="1">Uncharacterized protein</fullName>
    </submittedName>
</protein>
<evidence type="ECO:0000313" key="1">
    <source>
        <dbReference type="EMBL" id="MBD2504853.1"/>
    </source>
</evidence>
<evidence type="ECO:0000313" key="2">
    <source>
        <dbReference type="Proteomes" id="UP000661112"/>
    </source>
</evidence>